<feature type="region of interest" description="Disordered" evidence="6">
    <location>
        <begin position="150"/>
        <end position="239"/>
    </location>
</feature>
<feature type="domain" description="Phage shock protein PspC N-terminal" evidence="8">
    <location>
        <begin position="9"/>
        <end position="61"/>
    </location>
</feature>
<dbReference type="AlphaFoldDB" id="A0A542ZS69"/>
<feature type="transmembrane region" description="Helical" evidence="7">
    <location>
        <begin position="271"/>
        <end position="292"/>
    </location>
</feature>
<comment type="caution">
    <text evidence="9">The sequence shown here is derived from an EMBL/GenBank/DDBJ whole genome shotgun (WGS) entry which is preliminary data.</text>
</comment>
<evidence type="ECO:0000259" key="8">
    <source>
        <dbReference type="Pfam" id="PF04024"/>
    </source>
</evidence>
<accession>A0A542ZS69</accession>
<feature type="transmembrane region" description="Helical" evidence="7">
    <location>
        <begin position="80"/>
        <end position="98"/>
    </location>
</feature>
<reference evidence="9 10" key="1">
    <citation type="submission" date="2019-06" db="EMBL/GenBank/DDBJ databases">
        <title>Sequencing the genomes of 1000 actinobacteria strains.</title>
        <authorList>
            <person name="Klenk H.-P."/>
        </authorList>
    </citation>
    <scope>NUCLEOTIDE SEQUENCE [LARGE SCALE GENOMIC DNA]</scope>
    <source>
        <strain evidence="9 10">DSM 8251</strain>
    </source>
</reference>
<evidence type="ECO:0000313" key="9">
    <source>
        <dbReference type="EMBL" id="TQL63167.1"/>
    </source>
</evidence>
<keyword evidence="10" id="KW-1185">Reference proteome</keyword>
<sequence length="323" mass="33814">MLESLPAERSTTNRRIAGVCGALAQRWSVDPVLLRVMAVTLALSGGVGIALYGVAWVWLPSAQASAPVDRMIPGLRKANPALLALLAAVIIIPVMAVLSVLLPFGIAPAIIIGVTWWICGRQQRRTKMTHRLLAEERARAQQALLQQPHGHRFAGAPPFTGFQTPHTARLHPSAGPGPHPQSPHAPRPPAMGAPGPIHGHHRPIADAFPEPEGLASEFVTPPGSPPGEPAAEEPTPSRRRSRRVLITLLIVLALGGTIIGGLSAAPGVDDQGISVGVAITCVIAGIAGLIASRTKRDQTSARNRTSGHSAPSEPRSTARKGTT</sequence>
<organism evidence="9 10">
    <name type="scientific">Propioniferax innocua</name>
    <dbReference type="NCBI Taxonomy" id="1753"/>
    <lineage>
        <taxon>Bacteria</taxon>
        <taxon>Bacillati</taxon>
        <taxon>Actinomycetota</taxon>
        <taxon>Actinomycetes</taxon>
        <taxon>Propionibacteriales</taxon>
        <taxon>Propionibacteriaceae</taxon>
        <taxon>Propioniferax</taxon>
    </lineage>
</organism>
<dbReference type="EMBL" id="VFOR01000001">
    <property type="protein sequence ID" value="TQL63167.1"/>
    <property type="molecule type" value="Genomic_DNA"/>
</dbReference>
<gene>
    <name evidence="9" type="ORF">FB460_0968</name>
</gene>
<evidence type="ECO:0000256" key="7">
    <source>
        <dbReference type="SAM" id="Phobius"/>
    </source>
</evidence>
<feature type="region of interest" description="Disordered" evidence="6">
    <location>
        <begin position="294"/>
        <end position="323"/>
    </location>
</feature>
<feature type="compositionally biased region" description="Polar residues" evidence="6">
    <location>
        <begin position="300"/>
        <end position="309"/>
    </location>
</feature>
<evidence type="ECO:0000313" key="10">
    <source>
        <dbReference type="Proteomes" id="UP000316196"/>
    </source>
</evidence>
<comment type="subcellular location">
    <subcellularLocation>
        <location evidence="1">Cell membrane</location>
        <topology evidence="1">Single-pass membrane protein</topology>
    </subcellularLocation>
</comment>
<evidence type="ECO:0000256" key="4">
    <source>
        <dbReference type="ARBA" id="ARBA00022989"/>
    </source>
</evidence>
<dbReference type="Pfam" id="PF04024">
    <property type="entry name" value="PspC"/>
    <property type="match status" value="1"/>
</dbReference>
<keyword evidence="4 7" id="KW-1133">Transmembrane helix</keyword>
<keyword evidence="2" id="KW-1003">Cell membrane</keyword>
<evidence type="ECO:0000256" key="1">
    <source>
        <dbReference type="ARBA" id="ARBA00004162"/>
    </source>
</evidence>
<name>A0A542ZS69_9ACTN</name>
<dbReference type="InterPro" id="IPR052027">
    <property type="entry name" value="PspC"/>
</dbReference>
<dbReference type="PANTHER" id="PTHR33885:SF3">
    <property type="entry name" value="PHAGE SHOCK PROTEIN C"/>
    <property type="match status" value="1"/>
</dbReference>
<feature type="transmembrane region" description="Helical" evidence="7">
    <location>
        <begin position="244"/>
        <end position="265"/>
    </location>
</feature>
<keyword evidence="3 7" id="KW-0812">Transmembrane</keyword>
<dbReference type="GO" id="GO:0005886">
    <property type="term" value="C:plasma membrane"/>
    <property type="evidence" value="ECO:0007669"/>
    <property type="project" value="UniProtKB-SubCell"/>
</dbReference>
<feature type="compositionally biased region" description="Pro residues" evidence="6">
    <location>
        <begin position="175"/>
        <end position="191"/>
    </location>
</feature>
<feature type="transmembrane region" description="Helical" evidence="7">
    <location>
        <begin position="36"/>
        <end position="59"/>
    </location>
</feature>
<dbReference type="Proteomes" id="UP000316196">
    <property type="component" value="Unassembled WGS sequence"/>
</dbReference>
<evidence type="ECO:0000256" key="3">
    <source>
        <dbReference type="ARBA" id="ARBA00022692"/>
    </source>
</evidence>
<keyword evidence="5 7" id="KW-0472">Membrane</keyword>
<evidence type="ECO:0000256" key="2">
    <source>
        <dbReference type="ARBA" id="ARBA00022475"/>
    </source>
</evidence>
<feature type="transmembrane region" description="Helical" evidence="7">
    <location>
        <begin position="104"/>
        <end position="120"/>
    </location>
</feature>
<dbReference type="PANTHER" id="PTHR33885">
    <property type="entry name" value="PHAGE SHOCK PROTEIN C"/>
    <property type="match status" value="1"/>
</dbReference>
<evidence type="ECO:0000256" key="5">
    <source>
        <dbReference type="ARBA" id="ARBA00023136"/>
    </source>
</evidence>
<dbReference type="InterPro" id="IPR007168">
    <property type="entry name" value="Phageshock_PspC_N"/>
</dbReference>
<proteinExistence type="predicted"/>
<dbReference type="RefSeq" id="WP_170209946.1">
    <property type="nucleotide sequence ID" value="NZ_BAAAMD010000001.1"/>
</dbReference>
<evidence type="ECO:0000256" key="6">
    <source>
        <dbReference type="SAM" id="MobiDB-lite"/>
    </source>
</evidence>
<protein>
    <submittedName>
        <fullName evidence="9">Phage shock protein C (PspC) family protein</fullName>
    </submittedName>
</protein>